<comment type="similarity">
    <text evidence="2 7">Belongs to the CobB/CobQ family. CobQ subfamily.</text>
</comment>
<dbReference type="PROSITE" id="PS51274">
    <property type="entry name" value="GATASE_COBBQ"/>
    <property type="match status" value="1"/>
</dbReference>
<evidence type="ECO:0000256" key="7">
    <source>
        <dbReference type="HAMAP-Rule" id="MF_00028"/>
    </source>
</evidence>
<dbReference type="UniPathway" id="UPA00148"/>
<dbReference type="PANTHER" id="PTHR21343:SF1">
    <property type="entry name" value="COBYRIC ACID SYNTHASE"/>
    <property type="match status" value="1"/>
</dbReference>
<feature type="active site" description="Nucleophile" evidence="7">
    <location>
        <position position="386"/>
    </location>
</feature>
<dbReference type="SUPFAM" id="SSF52540">
    <property type="entry name" value="P-loop containing nucleoside triphosphate hydrolases"/>
    <property type="match status" value="1"/>
</dbReference>
<evidence type="ECO:0000256" key="4">
    <source>
        <dbReference type="ARBA" id="ARBA00022573"/>
    </source>
</evidence>
<dbReference type="GO" id="GO:0015420">
    <property type="term" value="F:ABC-type vitamin B12 transporter activity"/>
    <property type="evidence" value="ECO:0007669"/>
    <property type="project" value="UniProtKB-UniRule"/>
</dbReference>
<reference evidence="11" key="1">
    <citation type="submission" date="2006-09" db="EMBL/GenBank/DDBJ databases">
        <title>Complete sequence of Rhodopseudomonas palustris BisA53.</title>
        <authorList>
            <consortium name="US DOE Joint Genome Institute"/>
            <person name="Copeland A."/>
            <person name="Lucas S."/>
            <person name="Lapidus A."/>
            <person name="Barry K."/>
            <person name="Detter J.C."/>
            <person name="Glavina del Rio T."/>
            <person name="Hammon N."/>
            <person name="Israni S."/>
            <person name="Dalin E."/>
            <person name="Tice H."/>
            <person name="Pitluck S."/>
            <person name="Chain P."/>
            <person name="Malfatti S."/>
            <person name="Shin M."/>
            <person name="Vergez L."/>
            <person name="Schmutz J."/>
            <person name="Larimer F."/>
            <person name="Land M."/>
            <person name="Hauser L."/>
            <person name="Pelletier D.A."/>
            <person name="Kyrpides N."/>
            <person name="Kim E."/>
            <person name="Harwood C.S."/>
            <person name="Oda Y."/>
            <person name="Richardson P."/>
        </authorList>
    </citation>
    <scope>NUCLEOTIDE SEQUENCE [LARGE SCALE GENOMIC DNA]</scope>
    <source>
        <strain evidence="11">BisA53</strain>
    </source>
</reference>
<name>Q07LX5_RHOP5</name>
<feature type="region of interest" description="Disordered" evidence="8">
    <location>
        <begin position="1"/>
        <end position="20"/>
    </location>
</feature>
<dbReference type="HAMAP" id="MF_00028">
    <property type="entry name" value="CobQ"/>
    <property type="match status" value="1"/>
</dbReference>
<evidence type="ECO:0000256" key="5">
    <source>
        <dbReference type="ARBA" id="ARBA00022962"/>
    </source>
</evidence>
<dbReference type="PANTHER" id="PTHR21343">
    <property type="entry name" value="DETHIOBIOTIN SYNTHETASE"/>
    <property type="match status" value="1"/>
</dbReference>
<sequence length="542" mass="58492">MPTAPPSHLFLHSTSPTMTTPDVDELISRIQFTPRPDSGPRRARSLMIQGTSSDVGKSMVVAGLCRAYARRGLVVRPFKAQNMSNNAAVAADSDLPVGPDGNIQRGEIGRAQALQARACGVPPSIHMNPVLLKPQSDIGSQVVLRGRVLGNCPARIYHHMRQRLIPAVVDSFERLAAEADLVVVEGAGSGAEVYLRASDITNMRFAEAADLPVIFLSDIDRGGTMAALVGSYVLLNEGDRARVVGYLINKFRGDFSLFEPGCRTITEQTGWPFLGVLRWFSGAERLPAEDSLALERAAAASRGRLKIAVPRLMRVANFDDLDPLVAEPDVDLRWIQPGSPIPGDVDVVVLPGSKATRTELDLIRREGWDVDILAHMRRGGRVVGLCAGFQMLGRVVRDPMGIEGPPGETAGLGLLDIETEISGDKRLIEIDAVDRRSGCRVRGYEMHMGRTSGPGLEKPWLMLDDGGGMPRPEGAVSANGRVMGGYLHGIFGGDRFRSAWLAEIGAATSCLDFEGRVEDALEALADHCESNLDLDALLELAR</sequence>
<dbReference type="InterPro" id="IPR004459">
    <property type="entry name" value="CobQ_synth"/>
</dbReference>
<evidence type="ECO:0000256" key="1">
    <source>
        <dbReference type="ARBA" id="ARBA00004953"/>
    </source>
</evidence>
<dbReference type="GO" id="GO:0009236">
    <property type="term" value="P:cobalamin biosynthetic process"/>
    <property type="evidence" value="ECO:0007669"/>
    <property type="project" value="UniProtKB-UniRule"/>
</dbReference>
<evidence type="ECO:0000256" key="3">
    <source>
        <dbReference type="ARBA" id="ARBA00019833"/>
    </source>
</evidence>
<dbReference type="CDD" id="cd05389">
    <property type="entry name" value="CobQ_N"/>
    <property type="match status" value="1"/>
</dbReference>
<dbReference type="STRING" id="316055.RPE_3122"/>
<evidence type="ECO:0000259" key="9">
    <source>
        <dbReference type="Pfam" id="PF01656"/>
    </source>
</evidence>
<dbReference type="eggNOG" id="COG1492">
    <property type="taxonomic scope" value="Bacteria"/>
</dbReference>
<feature type="domain" description="CobQ/CobB/MinD/ParA nucleotide binding" evidence="9">
    <location>
        <begin position="46"/>
        <end position="290"/>
    </location>
</feature>
<evidence type="ECO:0000256" key="8">
    <source>
        <dbReference type="SAM" id="MobiDB-lite"/>
    </source>
</evidence>
<dbReference type="NCBIfam" id="NF001989">
    <property type="entry name" value="PRK00784.1"/>
    <property type="match status" value="1"/>
</dbReference>
<protein>
    <recommendedName>
        <fullName evidence="3 7">Cobyric acid synthase</fullName>
    </recommendedName>
</protein>
<dbReference type="NCBIfam" id="TIGR00313">
    <property type="entry name" value="cobQ"/>
    <property type="match status" value="1"/>
</dbReference>
<dbReference type="KEGG" id="rpe:RPE_3122"/>
<feature type="domain" description="CobB/CobQ-like glutamine amidotransferase" evidence="10">
    <location>
        <begin position="306"/>
        <end position="495"/>
    </location>
</feature>
<organism evidence="11">
    <name type="scientific">Rhodopseudomonas palustris (strain BisA53)</name>
    <dbReference type="NCBI Taxonomy" id="316055"/>
    <lineage>
        <taxon>Bacteria</taxon>
        <taxon>Pseudomonadati</taxon>
        <taxon>Pseudomonadota</taxon>
        <taxon>Alphaproteobacteria</taxon>
        <taxon>Hyphomicrobiales</taxon>
        <taxon>Nitrobacteraceae</taxon>
        <taxon>Rhodopseudomonas</taxon>
    </lineage>
</organism>
<evidence type="ECO:0000256" key="6">
    <source>
        <dbReference type="ARBA" id="ARBA00025166"/>
    </source>
</evidence>
<gene>
    <name evidence="7" type="primary">cobQ</name>
    <name evidence="11" type="ordered locus">RPE_3122</name>
</gene>
<dbReference type="InterPro" id="IPR027417">
    <property type="entry name" value="P-loop_NTPase"/>
</dbReference>
<dbReference type="Pfam" id="PF01656">
    <property type="entry name" value="CbiA"/>
    <property type="match status" value="1"/>
</dbReference>
<keyword evidence="11" id="KW-0436">Ligase</keyword>
<comment type="pathway">
    <text evidence="1 7">Cofactor biosynthesis; adenosylcobalamin biosynthesis.</text>
</comment>
<dbReference type="EMBL" id="CP000463">
    <property type="protein sequence ID" value="ABJ07059.1"/>
    <property type="molecule type" value="Genomic_DNA"/>
</dbReference>
<evidence type="ECO:0000256" key="2">
    <source>
        <dbReference type="ARBA" id="ARBA00006205"/>
    </source>
</evidence>
<dbReference type="AlphaFoldDB" id="Q07LX5"/>
<dbReference type="InterPro" id="IPR011698">
    <property type="entry name" value="GATase_3"/>
</dbReference>
<dbReference type="HOGENOM" id="CLU_019250_2_2_5"/>
<dbReference type="SUPFAM" id="SSF52317">
    <property type="entry name" value="Class I glutamine amidotransferase-like"/>
    <property type="match status" value="1"/>
</dbReference>
<dbReference type="Gene3D" id="3.40.50.300">
    <property type="entry name" value="P-loop containing nucleotide triphosphate hydrolases"/>
    <property type="match status" value="1"/>
</dbReference>
<feature type="active site" evidence="7">
    <location>
        <position position="488"/>
    </location>
</feature>
<dbReference type="InterPro" id="IPR029062">
    <property type="entry name" value="Class_I_gatase-like"/>
</dbReference>
<accession>Q07LX5</accession>
<keyword evidence="4 7" id="KW-0169">Cobalamin biosynthesis</keyword>
<dbReference type="InterPro" id="IPR047045">
    <property type="entry name" value="CobQ_N"/>
</dbReference>
<dbReference type="CDD" id="cd01750">
    <property type="entry name" value="GATase1_CobQ"/>
    <property type="match status" value="1"/>
</dbReference>
<evidence type="ECO:0000313" key="11">
    <source>
        <dbReference type="EMBL" id="ABJ07059.1"/>
    </source>
</evidence>
<keyword evidence="5 7" id="KW-0315">Glutamine amidotransferase</keyword>
<proteinExistence type="inferred from homology"/>
<evidence type="ECO:0000259" key="10">
    <source>
        <dbReference type="Pfam" id="PF07685"/>
    </source>
</evidence>
<dbReference type="Pfam" id="PF07685">
    <property type="entry name" value="GATase_3"/>
    <property type="match status" value="1"/>
</dbReference>
<dbReference type="GO" id="GO:0016874">
    <property type="term" value="F:ligase activity"/>
    <property type="evidence" value="ECO:0007669"/>
    <property type="project" value="UniProtKB-KW"/>
</dbReference>
<dbReference type="InterPro" id="IPR033949">
    <property type="entry name" value="CobQ_GATase1"/>
</dbReference>
<dbReference type="Gene3D" id="3.40.50.880">
    <property type="match status" value="1"/>
</dbReference>
<dbReference type="InterPro" id="IPR002586">
    <property type="entry name" value="CobQ/CobB/MinD/ParA_Nub-bd_dom"/>
</dbReference>
<comment type="function">
    <text evidence="6 7">Catalyzes amidations at positions B, D, E, and G on adenosylcobyrinic A,C-diamide. NH(2) groups are provided by glutamine, and one molecule of ATP is hydrogenolyzed for each amidation.</text>
</comment>